<comment type="caution">
    <text evidence="2">The sequence shown here is derived from an EMBL/GenBank/DDBJ whole genome shotgun (WGS) entry which is preliminary data.</text>
</comment>
<name>A0A540MQZ5_MALBA</name>
<feature type="compositionally biased region" description="Basic residues" evidence="1">
    <location>
        <begin position="36"/>
        <end position="45"/>
    </location>
</feature>
<accession>A0A540MQZ5</accession>
<evidence type="ECO:0000313" key="2">
    <source>
        <dbReference type="EMBL" id="TQE00663.1"/>
    </source>
</evidence>
<reference evidence="2 3" key="1">
    <citation type="journal article" date="2019" name="G3 (Bethesda)">
        <title>Sequencing of a Wild Apple (Malus baccata) Genome Unravels the Differences Between Cultivated and Wild Apple Species Regarding Disease Resistance and Cold Tolerance.</title>
        <authorList>
            <person name="Chen X."/>
        </authorList>
    </citation>
    <scope>NUCLEOTIDE SEQUENCE [LARGE SCALE GENOMIC DNA]</scope>
    <source>
        <strain evidence="3">cv. Shandingzi</strain>
        <tissue evidence="2">Leaves</tissue>
    </source>
</reference>
<gene>
    <name evidence="2" type="ORF">C1H46_013712</name>
</gene>
<protein>
    <submittedName>
        <fullName evidence="2">Uncharacterized protein</fullName>
    </submittedName>
</protein>
<evidence type="ECO:0000313" key="3">
    <source>
        <dbReference type="Proteomes" id="UP000315295"/>
    </source>
</evidence>
<dbReference type="Proteomes" id="UP000315295">
    <property type="component" value="Unassembled WGS sequence"/>
</dbReference>
<sequence>MNPATPARPPLAPKRDVQLQGPRPSPLKVNKDSVKIKKPPSHPHPHPASTHHPPPPGDGQQLGRYAQHLILLLGDLVDCDAATAIGTALRSPSSPRCPIQEKNHGRSLLSLDKQLPNFKNVGEAEYVKWRAFCWYLILPKNYKLIKKKEARVLDPYNKEEDESLGEIEPMGGGMGLEILETLKKMLKSEIWGHGFIFVDEKFELLRSPFSVNEYNGSWCTDLDSLMSRRSGSLGSNNMIQRL</sequence>
<dbReference type="EMBL" id="VIEB01000208">
    <property type="protein sequence ID" value="TQE00663.1"/>
    <property type="molecule type" value="Genomic_DNA"/>
</dbReference>
<dbReference type="AlphaFoldDB" id="A0A540MQZ5"/>
<proteinExistence type="predicted"/>
<organism evidence="2 3">
    <name type="scientific">Malus baccata</name>
    <name type="common">Siberian crab apple</name>
    <name type="synonym">Pyrus baccata</name>
    <dbReference type="NCBI Taxonomy" id="106549"/>
    <lineage>
        <taxon>Eukaryota</taxon>
        <taxon>Viridiplantae</taxon>
        <taxon>Streptophyta</taxon>
        <taxon>Embryophyta</taxon>
        <taxon>Tracheophyta</taxon>
        <taxon>Spermatophyta</taxon>
        <taxon>Magnoliopsida</taxon>
        <taxon>eudicotyledons</taxon>
        <taxon>Gunneridae</taxon>
        <taxon>Pentapetalae</taxon>
        <taxon>rosids</taxon>
        <taxon>fabids</taxon>
        <taxon>Rosales</taxon>
        <taxon>Rosaceae</taxon>
        <taxon>Amygdaloideae</taxon>
        <taxon>Maleae</taxon>
        <taxon>Malus</taxon>
    </lineage>
</organism>
<feature type="region of interest" description="Disordered" evidence="1">
    <location>
        <begin position="1"/>
        <end position="62"/>
    </location>
</feature>
<feature type="compositionally biased region" description="Pro residues" evidence="1">
    <location>
        <begin position="1"/>
        <end position="12"/>
    </location>
</feature>
<evidence type="ECO:0000256" key="1">
    <source>
        <dbReference type="SAM" id="MobiDB-lite"/>
    </source>
</evidence>
<keyword evidence="3" id="KW-1185">Reference proteome</keyword>